<evidence type="ECO:0000313" key="2">
    <source>
        <dbReference type="EMBL" id="SHJ74364.1"/>
    </source>
</evidence>
<keyword evidence="1" id="KW-0732">Signal</keyword>
<proteinExistence type="predicted"/>
<dbReference type="OrthoDB" id="2084104at2"/>
<evidence type="ECO:0000256" key="1">
    <source>
        <dbReference type="SAM" id="SignalP"/>
    </source>
</evidence>
<evidence type="ECO:0000313" key="3">
    <source>
        <dbReference type="Proteomes" id="UP000184080"/>
    </source>
</evidence>
<dbReference type="EMBL" id="FQZO01000007">
    <property type="protein sequence ID" value="SHJ74364.1"/>
    <property type="molecule type" value="Genomic_DNA"/>
</dbReference>
<dbReference type="RefSeq" id="WP_073010380.1">
    <property type="nucleotide sequence ID" value="NZ_FQZO01000007.1"/>
</dbReference>
<feature type="signal peptide" evidence="1">
    <location>
        <begin position="1"/>
        <end position="15"/>
    </location>
</feature>
<name>A0A1M6LT29_9CLOT</name>
<sequence length="141" mass="15522">MKRMVSIVCSMVLFAAVMMGCKKPAYEFSINTDKNSYSPAMSSIRGITLSPSLKTEDKTSNLIYHWSTTSGGFLNTEGNTTTKEIKNKGEGVLWTAITDGGEKAEKSITITLKLEDKGNGKVLAENRVVLEEKEGSYWVKK</sequence>
<dbReference type="STRING" id="1121298.SAMN05444401_3772"/>
<accession>A0A1M6LT29</accession>
<protein>
    <submittedName>
        <fullName evidence="2">Uncharacterized protein</fullName>
    </submittedName>
</protein>
<dbReference type="AlphaFoldDB" id="A0A1M6LT29"/>
<keyword evidence="3" id="KW-1185">Reference proteome</keyword>
<feature type="chain" id="PRO_5039067672" evidence="1">
    <location>
        <begin position="16"/>
        <end position="141"/>
    </location>
</feature>
<gene>
    <name evidence="2" type="ORF">SAMN05444401_3772</name>
</gene>
<reference evidence="2 3" key="1">
    <citation type="submission" date="2016-11" db="EMBL/GenBank/DDBJ databases">
        <authorList>
            <person name="Jaros S."/>
            <person name="Januszkiewicz K."/>
            <person name="Wedrychowicz H."/>
        </authorList>
    </citation>
    <scope>NUCLEOTIDE SEQUENCE [LARGE SCALE GENOMIC DNA]</scope>
    <source>
        <strain evidence="2 3">DSM 21864</strain>
    </source>
</reference>
<dbReference type="PROSITE" id="PS51257">
    <property type="entry name" value="PROKAR_LIPOPROTEIN"/>
    <property type="match status" value="1"/>
</dbReference>
<dbReference type="Proteomes" id="UP000184080">
    <property type="component" value="Unassembled WGS sequence"/>
</dbReference>
<organism evidence="2 3">
    <name type="scientific">Clostridium amylolyticum</name>
    <dbReference type="NCBI Taxonomy" id="1121298"/>
    <lineage>
        <taxon>Bacteria</taxon>
        <taxon>Bacillati</taxon>
        <taxon>Bacillota</taxon>
        <taxon>Clostridia</taxon>
        <taxon>Eubacteriales</taxon>
        <taxon>Clostridiaceae</taxon>
        <taxon>Clostridium</taxon>
    </lineage>
</organism>